<dbReference type="EMBL" id="CAJNAS010000003">
    <property type="protein sequence ID" value="CAE6872207.1"/>
    <property type="molecule type" value="Genomic_DNA"/>
</dbReference>
<comment type="caution">
    <text evidence="1">The sequence shown here is derived from an EMBL/GenBank/DDBJ whole genome shotgun (WGS) entry which is preliminary data.</text>
</comment>
<evidence type="ECO:0000313" key="1">
    <source>
        <dbReference type="EMBL" id="CAE6872207.1"/>
    </source>
</evidence>
<name>A0A9N8QVB5_9BURK</name>
<accession>A0A9N8QVB5</accession>
<sequence>MSRLGIDRTTGQVYEGKEDPRYLAVPTPVVSQCKLIESLSDLGSLPIGLDQDPFAWIFREESFDPVSRIRRGRIYQSLGNSGWESVLVDAHPFASSDYGTGRTDGRVSKQLCVYIHCSQLLNKPQRGEGTRLAIGVAGSFSMWRVLQTESTVSQDVLVTLRAESALGILPALDESKIHPENLAHVKQAFERVLNAAYRELPTSVVDQCRNLCVVLVSRWLYQCSGDKSVLGEDLARCIKAIQRQFGQDSHWLLRSILDVVNMLHPRGKDNERHRYSLRDVTEEDASLAVHATGFVVREVGWAL</sequence>
<evidence type="ECO:0000313" key="2">
    <source>
        <dbReference type="Proteomes" id="UP000675121"/>
    </source>
</evidence>
<dbReference type="AlphaFoldDB" id="A0A9N8QVB5"/>
<keyword evidence="2" id="KW-1185">Reference proteome</keyword>
<proteinExistence type="predicted"/>
<dbReference type="Proteomes" id="UP000675121">
    <property type="component" value="Unassembled WGS sequence"/>
</dbReference>
<gene>
    <name evidence="1" type="ORF">R70211_01338</name>
</gene>
<reference evidence="1" key="1">
    <citation type="submission" date="2021-02" db="EMBL/GenBank/DDBJ databases">
        <authorList>
            <person name="Vanwijnsberghe S."/>
        </authorList>
    </citation>
    <scope>NUCLEOTIDE SEQUENCE</scope>
    <source>
        <strain evidence="1">R-70211</strain>
    </source>
</reference>
<dbReference type="RefSeq" id="WP_201138906.1">
    <property type="nucleotide sequence ID" value="NZ_CAJNAS010000003.1"/>
</dbReference>
<organism evidence="1 2">
    <name type="scientific">Paraburkholderia domus</name>
    <dbReference type="NCBI Taxonomy" id="2793075"/>
    <lineage>
        <taxon>Bacteria</taxon>
        <taxon>Pseudomonadati</taxon>
        <taxon>Pseudomonadota</taxon>
        <taxon>Betaproteobacteria</taxon>
        <taxon>Burkholderiales</taxon>
        <taxon>Burkholderiaceae</taxon>
        <taxon>Paraburkholderia</taxon>
    </lineage>
</organism>
<protein>
    <submittedName>
        <fullName evidence="1">Uncharacterized protein</fullName>
    </submittedName>
</protein>